<dbReference type="GO" id="GO:0005634">
    <property type="term" value="C:nucleus"/>
    <property type="evidence" value="ECO:0007669"/>
    <property type="project" value="UniProtKB-SubCell"/>
</dbReference>
<dbReference type="InterPro" id="IPR043129">
    <property type="entry name" value="ATPase_NBD"/>
</dbReference>
<dbReference type="GO" id="GO:0030029">
    <property type="term" value="P:actin filament-based process"/>
    <property type="evidence" value="ECO:0007669"/>
    <property type="project" value="UniProtKB-ARBA"/>
</dbReference>
<evidence type="ECO:0000256" key="5">
    <source>
        <dbReference type="SAM" id="MobiDB-lite"/>
    </source>
</evidence>
<name>A0A4S4DY04_CAMSN</name>
<sequence length="830" mass="94529">MLIRKTQTSTRTTSTRDLGAAVTQFPNKPLEKRWAGETDPRIIFRNIVQRPRHKVTGETVTIVGDHDPALMKYFDCTRSGPRSAFDSDVVFQFEIMEYILDFGFDRLGANRSQIDHPVLITECACNPVQSRSKMAELLFESYGVPSVAFGVDAAFSYKYNQQLGVCDKDGLAICSGFTTSHVIPFVNGEPVYEACSRTNVGGYHVTDYLKQLLSLKYPHHMSRLTWEKVEDLKMEHCYVAPDYASEARLFQQGTKEVEEKTRCWQLPWTPSPVEEPPSEEEIARKAALKEKQGQRLREMAEAKRTSRINELENESKGLEFLLQQLRHVEGSDIPSFLSETGYVSKQEIESALLKVTQSLRKAKGELVETEEKVDPSTAEKYSLINIPDNMLTPEQLKEKRKQLFLKTTSDGRQRAKQKRFEEELERERQNKHDEEKRLENPELYQEQLRAKYNELSEKVEQRKRLKTNGGHTNGNHSMSGAVGRGERLNAAQKERMRLLTTAAFDRGKGEDTFGIKDEDWQLYKLMSKDNDDDDEGPDEDEAELTRISSRLKEIDPTFVFKSESGSSAAEVPRIRPLTKEDFQIVLGVERFRCPEILFHPNLIGIDQAGLDEMVGVSLRRFPSKGEEGLDERMTNSILMTGGSCLFPGMDERLEAGIRMIRPCGTPIRIIRALDPILDAWRGAAAYAAAMQFPQQTFSRMMDYYEKGEDWLRRYQPSDRVVSSRIDSKFSIATEPVDSAPSIQYREPQIRCKDFEANKGSFHYFGHQHCWKVRFDRGDLPATKSLPRLARAWSSSSMAEKEVEVDLATRALVVVGGEGRAGERGRGAETE</sequence>
<evidence type="ECO:0000256" key="3">
    <source>
        <dbReference type="ARBA" id="ARBA00021612"/>
    </source>
</evidence>
<reference evidence="6 7" key="1">
    <citation type="journal article" date="2018" name="Proc. Natl. Acad. Sci. U.S.A.">
        <title>Draft genome sequence of Camellia sinensis var. sinensis provides insights into the evolution of the tea genome and tea quality.</title>
        <authorList>
            <person name="Wei C."/>
            <person name="Yang H."/>
            <person name="Wang S."/>
            <person name="Zhao J."/>
            <person name="Liu C."/>
            <person name="Gao L."/>
            <person name="Xia E."/>
            <person name="Lu Y."/>
            <person name="Tai Y."/>
            <person name="She G."/>
            <person name="Sun J."/>
            <person name="Cao H."/>
            <person name="Tong W."/>
            <person name="Gao Q."/>
            <person name="Li Y."/>
            <person name="Deng W."/>
            <person name="Jiang X."/>
            <person name="Wang W."/>
            <person name="Chen Q."/>
            <person name="Zhang S."/>
            <person name="Li H."/>
            <person name="Wu J."/>
            <person name="Wang P."/>
            <person name="Li P."/>
            <person name="Shi C."/>
            <person name="Zheng F."/>
            <person name="Jian J."/>
            <person name="Huang B."/>
            <person name="Shan D."/>
            <person name="Shi M."/>
            <person name="Fang C."/>
            <person name="Yue Y."/>
            <person name="Li F."/>
            <person name="Li D."/>
            <person name="Wei S."/>
            <person name="Han B."/>
            <person name="Jiang C."/>
            <person name="Yin Y."/>
            <person name="Xia T."/>
            <person name="Zhang Z."/>
            <person name="Bennetzen J.L."/>
            <person name="Zhao S."/>
            <person name="Wan X."/>
        </authorList>
    </citation>
    <scope>NUCLEOTIDE SEQUENCE [LARGE SCALE GENOMIC DNA]</scope>
    <source>
        <strain evidence="7">cv. Shuchazao</strain>
        <tissue evidence="6">Leaf</tissue>
    </source>
</reference>
<dbReference type="AlphaFoldDB" id="A0A4S4DY04"/>
<evidence type="ECO:0000256" key="4">
    <source>
        <dbReference type="ARBA" id="ARBA00023242"/>
    </source>
</evidence>
<dbReference type="STRING" id="542762.A0A4S4DY04"/>
<dbReference type="PANTHER" id="PTHR11937">
    <property type="entry name" value="ACTIN"/>
    <property type="match status" value="1"/>
</dbReference>
<feature type="region of interest" description="Disordered" evidence="5">
    <location>
        <begin position="405"/>
        <end position="440"/>
    </location>
</feature>
<dbReference type="SMART" id="SM00268">
    <property type="entry name" value="ACTIN"/>
    <property type="match status" value="1"/>
</dbReference>
<dbReference type="InterPro" id="IPR004000">
    <property type="entry name" value="Actin"/>
</dbReference>
<gene>
    <name evidence="6" type="ORF">TEA_019973</name>
</gene>
<comment type="caution">
    <text evidence="6">The sequence shown here is derived from an EMBL/GenBank/DDBJ whole genome shotgun (WGS) entry which is preliminary data.</text>
</comment>
<dbReference type="SUPFAM" id="SSF53067">
    <property type="entry name" value="Actin-like ATPase domain"/>
    <property type="match status" value="2"/>
</dbReference>
<evidence type="ECO:0000256" key="1">
    <source>
        <dbReference type="ARBA" id="ARBA00004123"/>
    </source>
</evidence>
<protein>
    <recommendedName>
        <fullName evidence="3">Actin-related protein 5</fullName>
    </recommendedName>
</protein>
<dbReference type="Pfam" id="PF00022">
    <property type="entry name" value="Actin"/>
    <property type="match status" value="2"/>
</dbReference>
<dbReference type="FunFam" id="3.30.420.40:FF:000058">
    <property type="entry name" value="Putative actin-related protein 5"/>
    <property type="match status" value="1"/>
</dbReference>
<dbReference type="CDD" id="cd10211">
    <property type="entry name" value="ASKHA_NBD_Arp5"/>
    <property type="match status" value="1"/>
</dbReference>
<keyword evidence="4" id="KW-0539">Nucleus</keyword>
<evidence type="ECO:0000256" key="2">
    <source>
        <dbReference type="ARBA" id="ARBA00006021"/>
    </source>
</evidence>
<comment type="subcellular location">
    <subcellularLocation>
        <location evidence="1">Nucleus</location>
    </subcellularLocation>
</comment>
<dbReference type="FunFam" id="3.30.420.40:FF:000048">
    <property type="entry name" value="ARP5 actin-related protein 5 homolog"/>
    <property type="match status" value="1"/>
</dbReference>
<dbReference type="Gene3D" id="3.30.420.40">
    <property type="match status" value="4"/>
</dbReference>
<feature type="compositionally biased region" description="Basic and acidic residues" evidence="5">
    <location>
        <begin position="409"/>
        <end position="440"/>
    </location>
</feature>
<keyword evidence="7" id="KW-1185">Reference proteome</keyword>
<dbReference type="Gene3D" id="2.30.36.70">
    <property type="entry name" value="Actin, Chain A, domain 2"/>
    <property type="match status" value="1"/>
</dbReference>
<accession>A0A4S4DY04</accession>
<dbReference type="FunFam" id="3.90.640.10:FF:000034">
    <property type="entry name" value="Actin-related protein 5"/>
    <property type="match status" value="1"/>
</dbReference>
<dbReference type="EMBL" id="SDRB02009404">
    <property type="protein sequence ID" value="THG08309.1"/>
    <property type="molecule type" value="Genomic_DNA"/>
</dbReference>
<dbReference type="Proteomes" id="UP000306102">
    <property type="component" value="Unassembled WGS sequence"/>
</dbReference>
<evidence type="ECO:0000313" key="7">
    <source>
        <dbReference type="Proteomes" id="UP000306102"/>
    </source>
</evidence>
<proteinExistence type="inferred from homology"/>
<comment type="similarity">
    <text evidence="2">Belongs to the actin family. ARP5 subfamily.</text>
</comment>
<dbReference type="FunFam" id="3.30.420.40:FF:000347">
    <property type="entry name" value="actin-related protein 5"/>
    <property type="match status" value="1"/>
</dbReference>
<evidence type="ECO:0000313" key="6">
    <source>
        <dbReference type="EMBL" id="THG08309.1"/>
    </source>
</evidence>
<dbReference type="Gene3D" id="3.90.640.10">
    <property type="entry name" value="Actin, Chain A, domain 4"/>
    <property type="match status" value="2"/>
</dbReference>
<organism evidence="6 7">
    <name type="scientific">Camellia sinensis var. sinensis</name>
    <name type="common">China tea</name>
    <dbReference type="NCBI Taxonomy" id="542762"/>
    <lineage>
        <taxon>Eukaryota</taxon>
        <taxon>Viridiplantae</taxon>
        <taxon>Streptophyta</taxon>
        <taxon>Embryophyta</taxon>
        <taxon>Tracheophyta</taxon>
        <taxon>Spermatophyta</taxon>
        <taxon>Magnoliopsida</taxon>
        <taxon>eudicotyledons</taxon>
        <taxon>Gunneridae</taxon>
        <taxon>Pentapetalae</taxon>
        <taxon>asterids</taxon>
        <taxon>Ericales</taxon>
        <taxon>Theaceae</taxon>
        <taxon>Camellia</taxon>
    </lineage>
</organism>